<evidence type="ECO:0000259" key="12">
    <source>
        <dbReference type="Pfam" id="PF00793"/>
    </source>
</evidence>
<reference evidence="13" key="1">
    <citation type="submission" date="2018-05" db="EMBL/GenBank/DDBJ databases">
        <authorList>
            <person name="Lanie J.A."/>
            <person name="Ng W.-L."/>
            <person name="Kazmierczak K.M."/>
            <person name="Andrzejewski T.M."/>
            <person name="Davidsen T.M."/>
            <person name="Wayne K.J."/>
            <person name="Tettelin H."/>
            <person name="Glass J.I."/>
            <person name="Rusch D."/>
            <person name="Podicherti R."/>
            <person name="Tsui H.-C.T."/>
            <person name="Winkler M.E."/>
        </authorList>
    </citation>
    <scope>NUCLEOTIDE SEQUENCE</scope>
</reference>
<accession>A0A382LTG7</accession>
<evidence type="ECO:0000256" key="4">
    <source>
        <dbReference type="ARBA" id="ARBA00012694"/>
    </source>
</evidence>
<dbReference type="InterPro" id="IPR013785">
    <property type="entry name" value="Aldolase_TIM"/>
</dbReference>
<evidence type="ECO:0000256" key="6">
    <source>
        <dbReference type="ARBA" id="ARBA00022679"/>
    </source>
</evidence>
<dbReference type="Pfam" id="PF00793">
    <property type="entry name" value="DAHP_synth_1"/>
    <property type="match status" value="1"/>
</dbReference>
<dbReference type="PANTHER" id="PTHR21225">
    <property type="entry name" value="PHOSPHO-2-DEHYDRO-3-DEOXYHEPTONATE ALDOLASE DAHP SYNTHETASE"/>
    <property type="match status" value="1"/>
</dbReference>
<evidence type="ECO:0000256" key="7">
    <source>
        <dbReference type="ARBA" id="ARBA00023141"/>
    </source>
</evidence>
<proteinExistence type="inferred from homology"/>
<protein>
    <recommendedName>
        <fullName evidence="4">3-deoxy-7-phosphoheptulonate synthase</fullName>
        <ecNumber evidence="4">2.5.1.54</ecNumber>
    </recommendedName>
    <alternativeName>
        <fullName evidence="10">3-deoxy-D-arabino-heptulosonate 7-phosphate synthase</fullName>
    </alternativeName>
    <alternativeName>
        <fullName evidence="9">DAHP synthase</fullName>
    </alternativeName>
    <alternativeName>
        <fullName evidence="8">Phospho-2-keto-3-deoxyheptonate aldolase</fullName>
    </alternativeName>
</protein>
<organism evidence="13">
    <name type="scientific">marine metagenome</name>
    <dbReference type="NCBI Taxonomy" id="408172"/>
    <lineage>
        <taxon>unclassified sequences</taxon>
        <taxon>metagenomes</taxon>
        <taxon>ecological metagenomes</taxon>
    </lineage>
</organism>
<dbReference type="GO" id="GO:0005737">
    <property type="term" value="C:cytoplasm"/>
    <property type="evidence" value="ECO:0007669"/>
    <property type="project" value="TreeGrafter"/>
</dbReference>
<dbReference type="GO" id="GO:0009073">
    <property type="term" value="P:aromatic amino acid family biosynthetic process"/>
    <property type="evidence" value="ECO:0007669"/>
    <property type="project" value="UniProtKB-KW"/>
</dbReference>
<dbReference type="InterPro" id="IPR006219">
    <property type="entry name" value="DAHP_synth_1"/>
</dbReference>
<evidence type="ECO:0000256" key="3">
    <source>
        <dbReference type="ARBA" id="ARBA00007985"/>
    </source>
</evidence>
<feature type="non-terminal residue" evidence="13">
    <location>
        <position position="154"/>
    </location>
</feature>
<comment type="catalytic activity">
    <reaction evidence="11">
        <text>D-erythrose 4-phosphate + phosphoenolpyruvate + H2O = 7-phospho-2-dehydro-3-deoxy-D-arabino-heptonate + phosphate</text>
        <dbReference type="Rhea" id="RHEA:14717"/>
        <dbReference type="ChEBI" id="CHEBI:15377"/>
        <dbReference type="ChEBI" id="CHEBI:16897"/>
        <dbReference type="ChEBI" id="CHEBI:43474"/>
        <dbReference type="ChEBI" id="CHEBI:58394"/>
        <dbReference type="ChEBI" id="CHEBI:58702"/>
        <dbReference type="EC" id="2.5.1.54"/>
    </reaction>
</comment>
<evidence type="ECO:0000256" key="9">
    <source>
        <dbReference type="ARBA" id="ARBA00031349"/>
    </source>
</evidence>
<dbReference type="GO" id="GO:0008652">
    <property type="term" value="P:amino acid biosynthetic process"/>
    <property type="evidence" value="ECO:0007669"/>
    <property type="project" value="UniProtKB-KW"/>
</dbReference>
<evidence type="ECO:0000256" key="2">
    <source>
        <dbReference type="ARBA" id="ARBA00004688"/>
    </source>
</evidence>
<dbReference type="NCBIfam" id="TIGR00034">
    <property type="entry name" value="aroFGH"/>
    <property type="match status" value="1"/>
</dbReference>
<comment type="function">
    <text evidence="1">Stereospecific condensation of phosphoenolpyruvate (PEP) and D-erythrose-4-phosphate (E4P) giving rise to 3-deoxy-D-arabino-heptulosonate-7-phosphate (DAHP).</text>
</comment>
<name>A0A382LTG7_9ZZZZ</name>
<gene>
    <name evidence="13" type="ORF">METZ01_LOCUS292873</name>
</gene>
<dbReference type="EMBL" id="UINC01089166">
    <property type="protein sequence ID" value="SVC40019.1"/>
    <property type="molecule type" value="Genomic_DNA"/>
</dbReference>
<evidence type="ECO:0000256" key="10">
    <source>
        <dbReference type="ARBA" id="ARBA00032193"/>
    </source>
</evidence>
<evidence type="ECO:0000256" key="5">
    <source>
        <dbReference type="ARBA" id="ARBA00022605"/>
    </source>
</evidence>
<evidence type="ECO:0000256" key="8">
    <source>
        <dbReference type="ARBA" id="ARBA00031111"/>
    </source>
</evidence>
<comment type="pathway">
    <text evidence="2">Metabolic intermediate biosynthesis; chorismate biosynthesis; chorismate from D-erythrose 4-phosphate and phosphoenolpyruvate: step 1/7.</text>
</comment>
<evidence type="ECO:0000313" key="13">
    <source>
        <dbReference type="EMBL" id="SVC40019.1"/>
    </source>
</evidence>
<evidence type="ECO:0000256" key="1">
    <source>
        <dbReference type="ARBA" id="ARBA00003726"/>
    </source>
</evidence>
<keyword evidence="7" id="KW-0057">Aromatic amino acid biosynthesis</keyword>
<sequence length="154" mass="17331">MNNNKELRDINIAKIQQLPTPADYESNIPLSETQRSFIFEGRQSVIDILSGQDDRLLAIVGPCSIHDMSAGIEYAKKLKVCSEKIASKILILMRVYFEKPRTTIGWKGMIYDPHLNGTLDIQEGLNRARSFLSDVSNIGLLCATEFVDPITPQY</sequence>
<comment type="similarity">
    <text evidence="3">Belongs to the class-I DAHP synthase family.</text>
</comment>
<dbReference type="GO" id="GO:0003849">
    <property type="term" value="F:3-deoxy-7-phosphoheptulonate synthase activity"/>
    <property type="evidence" value="ECO:0007669"/>
    <property type="project" value="UniProtKB-EC"/>
</dbReference>
<keyword evidence="6" id="KW-0808">Transferase</keyword>
<dbReference type="AlphaFoldDB" id="A0A382LTG7"/>
<dbReference type="EC" id="2.5.1.54" evidence="4"/>
<evidence type="ECO:0000256" key="11">
    <source>
        <dbReference type="ARBA" id="ARBA00047508"/>
    </source>
</evidence>
<feature type="domain" description="DAHP synthetase I/KDSA" evidence="12">
    <location>
        <begin position="34"/>
        <end position="154"/>
    </location>
</feature>
<dbReference type="SUPFAM" id="SSF51569">
    <property type="entry name" value="Aldolase"/>
    <property type="match status" value="1"/>
</dbReference>
<dbReference type="Gene3D" id="3.20.20.70">
    <property type="entry name" value="Aldolase class I"/>
    <property type="match status" value="1"/>
</dbReference>
<dbReference type="InterPro" id="IPR006218">
    <property type="entry name" value="DAHP1/KDSA"/>
</dbReference>
<dbReference type="PANTHER" id="PTHR21225:SF12">
    <property type="entry name" value="PHOSPHO-2-DEHYDRO-3-DEOXYHEPTONATE ALDOLASE, TYROSINE-INHIBITED"/>
    <property type="match status" value="1"/>
</dbReference>
<keyword evidence="5" id="KW-0028">Amino-acid biosynthesis</keyword>